<feature type="region of interest" description="Disordered" evidence="2">
    <location>
        <begin position="480"/>
        <end position="508"/>
    </location>
</feature>
<dbReference type="InterPro" id="IPR043129">
    <property type="entry name" value="ATPase_NBD"/>
</dbReference>
<comment type="similarity">
    <text evidence="1">Belongs to the actin family.</text>
</comment>
<name>A0A6P8XP45_DROAB</name>
<feature type="region of interest" description="Disordered" evidence="2">
    <location>
        <begin position="1"/>
        <end position="35"/>
    </location>
</feature>
<dbReference type="Pfam" id="PF00022">
    <property type="entry name" value="Actin"/>
    <property type="match status" value="2"/>
</dbReference>
<dbReference type="SMART" id="SM00268">
    <property type="entry name" value="ACTIN"/>
    <property type="match status" value="1"/>
</dbReference>
<gene>
    <name evidence="4" type="primary">LOC117574939</name>
</gene>
<evidence type="ECO:0000313" key="3">
    <source>
        <dbReference type="Proteomes" id="UP000515160"/>
    </source>
</evidence>
<dbReference type="GeneID" id="117574939"/>
<dbReference type="AlphaFoldDB" id="A0A6P8XP45"/>
<evidence type="ECO:0000313" key="4">
    <source>
        <dbReference type="RefSeq" id="XP_034114883.1"/>
    </source>
</evidence>
<dbReference type="Proteomes" id="UP000515160">
    <property type="component" value="Chromosome X"/>
</dbReference>
<feature type="compositionally biased region" description="Low complexity" evidence="2">
    <location>
        <begin position="484"/>
        <end position="494"/>
    </location>
</feature>
<dbReference type="CTD" id="32769"/>
<dbReference type="Gene3D" id="3.30.420.40">
    <property type="match status" value="2"/>
</dbReference>
<dbReference type="Gene3D" id="3.90.640.10">
    <property type="entry name" value="Actin, Chain A, domain 4"/>
    <property type="match status" value="1"/>
</dbReference>
<dbReference type="OrthoDB" id="5572108at2759"/>
<dbReference type="SUPFAM" id="SSF53067">
    <property type="entry name" value="Actin-like ATPase domain"/>
    <property type="match status" value="2"/>
</dbReference>
<protein>
    <submittedName>
        <fullName evidence="4">Actin-related protein 8</fullName>
    </submittedName>
</protein>
<reference evidence="4" key="1">
    <citation type="submission" date="2025-08" db="UniProtKB">
        <authorList>
            <consortium name="RefSeq"/>
        </authorList>
    </citation>
    <scope>IDENTIFICATION</scope>
    <source>
        <strain evidence="4">15112-1751.03</strain>
        <tissue evidence="4">Whole Adult</tissue>
    </source>
</reference>
<dbReference type="PANTHER" id="PTHR11937">
    <property type="entry name" value="ACTIN"/>
    <property type="match status" value="1"/>
</dbReference>
<dbReference type="InterPro" id="IPR004000">
    <property type="entry name" value="Actin"/>
</dbReference>
<evidence type="ECO:0000256" key="2">
    <source>
        <dbReference type="SAM" id="MobiDB-lite"/>
    </source>
</evidence>
<dbReference type="CDD" id="cd10206">
    <property type="entry name" value="ASKHA_NBD_Arp8-like"/>
    <property type="match status" value="1"/>
</dbReference>
<evidence type="ECO:0000256" key="1">
    <source>
        <dbReference type="RuleBase" id="RU000487"/>
    </source>
</evidence>
<keyword evidence="3" id="KW-1185">Reference proteome</keyword>
<dbReference type="RefSeq" id="XP_034114883.1">
    <property type="nucleotide sequence ID" value="XM_034258992.2"/>
</dbReference>
<accession>A0A6P8XP45</accession>
<organism evidence="3 4">
    <name type="scientific">Drosophila albomicans</name>
    <name type="common">Fruit fly</name>
    <dbReference type="NCBI Taxonomy" id="7291"/>
    <lineage>
        <taxon>Eukaryota</taxon>
        <taxon>Metazoa</taxon>
        <taxon>Ecdysozoa</taxon>
        <taxon>Arthropoda</taxon>
        <taxon>Hexapoda</taxon>
        <taxon>Insecta</taxon>
        <taxon>Pterygota</taxon>
        <taxon>Neoptera</taxon>
        <taxon>Endopterygota</taxon>
        <taxon>Diptera</taxon>
        <taxon>Brachycera</taxon>
        <taxon>Muscomorpha</taxon>
        <taxon>Ephydroidea</taxon>
        <taxon>Drosophilidae</taxon>
        <taxon>Drosophila</taxon>
    </lineage>
</organism>
<sequence length="633" mass="71330">MQRSRASSTSSGRVSHSQTPNQQQQQQQQHQQQQQQPLEALKIIVIHPGSQYLRIGRAADLNPLTLLHAVAYRCHNNDNNDAALQPHHDPLLPPLDNATNAGGKLQTEFEEQRLAVSRMLQHCIVDEQNRLRVATPPQQLAHFNRSSVAEQVTPSEADEDTDTEDANVLYDEQILRLTAAEARNYDIHFPIQRGELNVHAGRGGSLQATLSHVERIWTHALEQRLGIARRDLTTHSAVLVVNDVYVRRHLREQMTLLLQRMGFQRCFLVQDSVASTYGAGLGYGCVVDIGAQKTSIACIEDGISQLDARVRLNYGGGDIDQVLLMLLRKCGFPYRECSVETSYADAHLLDELKQRFCHLHANVCGAQEQQFTLRNEAGKWLRYTLQLGDEVIMAPLSLFHTELLNITGKTRAVHTQQSAQEQYDCEDCFDGEYLKETGRRNGVRTGDLSLLPAVKSGPQQLANIITADDDDMLIVVDQDETTVSSNSNSQQQQQQHHHHHQQQQQQQLQSKSSNSWFYNVGGQVVPLDQAVIRAIGRCLSYETRRKMFGAILLVGSSAKLRGLAAWLEQRISQQVPPGVEVNVFTKGMDVGMVAWKGAAIMSVLESARELWISQREWQRYGLRILRERSPFLW</sequence>
<proteinExistence type="inferred from homology"/>